<dbReference type="EMBL" id="BOOG01000066">
    <property type="protein sequence ID" value="GIH72936.1"/>
    <property type="molecule type" value="Genomic_DNA"/>
</dbReference>
<keyword evidence="3" id="KW-1185">Reference proteome</keyword>
<dbReference type="Proteomes" id="UP000610966">
    <property type="component" value="Unassembled WGS sequence"/>
</dbReference>
<protein>
    <submittedName>
        <fullName evidence="2">Uncharacterized protein</fullName>
    </submittedName>
</protein>
<dbReference type="RefSeq" id="WP_204018576.1">
    <property type="nucleotide sequence ID" value="NZ_BOOG01000066.1"/>
</dbReference>
<dbReference type="AlphaFoldDB" id="A0A8J3RER9"/>
<organism evidence="2 3">
    <name type="scientific">Sphaerimonospora thailandensis</name>
    <dbReference type="NCBI Taxonomy" id="795644"/>
    <lineage>
        <taxon>Bacteria</taxon>
        <taxon>Bacillati</taxon>
        <taxon>Actinomycetota</taxon>
        <taxon>Actinomycetes</taxon>
        <taxon>Streptosporangiales</taxon>
        <taxon>Streptosporangiaceae</taxon>
        <taxon>Sphaerimonospora</taxon>
    </lineage>
</organism>
<gene>
    <name evidence="2" type="ORF">Mth01_51890</name>
</gene>
<proteinExistence type="predicted"/>
<sequence length="186" mass="20358">MPKPIPLPRIMSVPPADPPYDDERAAADGAAEGGMPMTYGSLALAHVPEAAAPARVPETIPQARSAALRVREAVRARGTVRTRGARPDERHLRCLGQAMAEVLAGRRPAETVQDRLSERAYRELVRAGKMIHAERPPLVGPPHAQWPRDGVAEMCVLVHCGTRSRVLALRLERFGVQWLVTEFETA</sequence>
<reference evidence="2" key="1">
    <citation type="submission" date="2021-01" db="EMBL/GenBank/DDBJ databases">
        <title>Whole genome shotgun sequence of Sphaerimonospora thailandensis NBRC 107569.</title>
        <authorList>
            <person name="Komaki H."/>
            <person name="Tamura T."/>
        </authorList>
    </citation>
    <scope>NUCLEOTIDE SEQUENCE</scope>
    <source>
        <strain evidence="2">NBRC 107569</strain>
    </source>
</reference>
<evidence type="ECO:0000256" key="1">
    <source>
        <dbReference type="SAM" id="MobiDB-lite"/>
    </source>
</evidence>
<feature type="region of interest" description="Disordered" evidence="1">
    <location>
        <begin position="1"/>
        <end position="31"/>
    </location>
</feature>
<dbReference type="InterPro" id="IPR045596">
    <property type="entry name" value="DUF6459"/>
</dbReference>
<evidence type="ECO:0000313" key="2">
    <source>
        <dbReference type="EMBL" id="GIH72936.1"/>
    </source>
</evidence>
<accession>A0A8J3RER9</accession>
<dbReference type="Pfam" id="PF20060">
    <property type="entry name" value="DUF6459"/>
    <property type="match status" value="1"/>
</dbReference>
<comment type="caution">
    <text evidence="2">The sequence shown here is derived from an EMBL/GenBank/DDBJ whole genome shotgun (WGS) entry which is preliminary data.</text>
</comment>
<evidence type="ECO:0000313" key="3">
    <source>
        <dbReference type="Proteomes" id="UP000610966"/>
    </source>
</evidence>
<name>A0A8J3RER9_9ACTN</name>